<evidence type="ECO:0000313" key="3">
    <source>
        <dbReference type="Proteomes" id="UP000003676"/>
    </source>
</evidence>
<dbReference type="EMBL" id="ABXU01000064">
    <property type="protein sequence ID" value="EEB33000.1"/>
    <property type="molecule type" value="Genomic_DNA"/>
</dbReference>
<evidence type="ECO:0000256" key="1">
    <source>
        <dbReference type="SAM" id="MobiDB-lite"/>
    </source>
</evidence>
<dbReference type="Proteomes" id="UP000003676">
    <property type="component" value="Unassembled WGS sequence"/>
</dbReference>
<feature type="region of interest" description="Disordered" evidence="1">
    <location>
        <begin position="27"/>
        <end position="86"/>
    </location>
</feature>
<gene>
    <name evidence="2" type="ORF">DESPIG_02065</name>
</gene>
<reference evidence="2 3" key="1">
    <citation type="submission" date="2008-10" db="EMBL/GenBank/DDBJ databases">
        <title>Draft genome sequence of Desulvovibrio piger (ATCC 29098).</title>
        <authorList>
            <person name="Sudarsanam P."/>
            <person name="Ley R."/>
            <person name="Guruge J."/>
            <person name="Turnbaugh P.J."/>
            <person name="Mahowald M."/>
            <person name="Liep D."/>
            <person name="Gordon J."/>
        </authorList>
    </citation>
    <scope>NUCLEOTIDE SEQUENCE [LARGE SCALE GENOMIC DNA]</scope>
    <source>
        <strain evidence="2 3">ATCC 29098</strain>
    </source>
</reference>
<evidence type="ECO:0000313" key="2">
    <source>
        <dbReference type="EMBL" id="EEB33000.1"/>
    </source>
</evidence>
<accession>B6WVE9</accession>
<dbReference type="AlphaFoldDB" id="B6WVE9"/>
<comment type="caution">
    <text evidence="2">The sequence shown here is derived from an EMBL/GenBank/DDBJ whole genome shotgun (WGS) entry which is preliminary data.</text>
</comment>
<feature type="compositionally biased region" description="Basic residues" evidence="1">
    <location>
        <begin position="27"/>
        <end position="41"/>
    </location>
</feature>
<protein>
    <submittedName>
        <fullName evidence="2">Uncharacterized protein</fullName>
    </submittedName>
</protein>
<sequence>MAGIPGREDKKIAPAGARVYRGQRIPARRRPPGWRRGTGRQRARDGKGMRSGGEQPPGRPVSCGGRQGGIVHPAGSGTALRDGSGSTVALLGSKTRKGRRLWASPLKTVV</sequence>
<name>B6WVE9_9BACT</name>
<organism evidence="2 3">
    <name type="scientific">Desulfovibrio piger ATCC 29098</name>
    <dbReference type="NCBI Taxonomy" id="411464"/>
    <lineage>
        <taxon>Bacteria</taxon>
        <taxon>Pseudomonadati</taxon>
        <taxon>Thermodesulfobacteriota</taxon>
        <taxon>Desulfovibrionia</taxon>
        <taxon>Desulfovibrionales</taxon>
        <taxon>Desulfovibrionaceae</taxon>
        <taxon>Desulfovibrio</taxon>
    </lineage>
</organism>
<dbReference type="HOGENOM" id="CLU_2166911_0_0_7"/>
<proteinExistence type="predicted"/>
<reference evidence="2 3" key="2">
    <citation type="submission" date="2008-10" db="EMBL/GenBank/DDBJ databases">
        <authorList>
            <person name="Fulton L."/>
            <person name="Clifton S."/>
            <person name="Fulton B."/>
            <person name="Xu J."/>
            <person name="Minx P."/>
            <person name="Pepin K.H."/>
            <person name="Johnson M."/>
            <person name="Bhonagiri V."/>
            <person name="Nash W.E."/>
            <person name="Mardis E.R."/>
            <person name="Wilson R.K."/>
        </authorList>
    </citation>
    <scope>NUCLEOTIDE SEQUENCE [LARGE SCALE GENOMIC DNA]</scope>
    <source>
        <strain evidence="2 3">ATCC 29098</strain>
    </source>
</reference>